<dbReference type="Proteomes" id="UP001597540">
    <property type="component" value="Unassembled WGS sequence"/>
</dbReference>
<keyword evidence="5 8" id="KW-0460">Magnesium</keyword>
<protein>
    <recommendedName>
        <fullName evidence="8">Holo-[acyl-carrier-protein] synthase</fullName>
        <shortName evidence="8">Holo-ACP synthase</shortName>
        <ecNumber evidence="8">2.7.8.7</ecNumber>
    </recommendedName>
    <alternativeName>
        <fullName evidence="8">4'-phosphopantetheinyl transferase AcpS</fullName>
    </alternativeName>
</protein>
<keyword evidence="6 8" id="KW-0443">Lipid metabolism</keyword>
<keyword evidence="4 8" id="KW-0276">Fatty acid metabolism</keyword>
<evidence type="ECO:0000313" key="11">
    <source>
        <dbReference type="Proteomes" id="UP001597540"/>
    </source>
</evidence>
<dbReference type="RefSeq" id="WP_305954050.1">
    <property type="nucleotide sequence ID" value="NZ_JBHUMJ010000003.1"/>
</dbReference>
<dbReference type="EMBL" id="JBHUMJ010000003">
    <property type="protein sequence ID" value="MFD2701998.1"/>
    <property type="molecule type" value="Genomic_DNA"/>
</dbReference>
<evidence type="ECO:0000256" key="6">
    <source>
        <dbReference type="ARBA" id="ARBA00023098"/>
    </source>
</evidence>
<comment type="similarity">
    <text evidence="8">Belongs to the P-Pant transferase superfamily. AcpS family.</text>
</comment>
<keyword evidence="2 8" id="KW-0808">Transferase</keyword>
<keyword evidence="3 8" id="KW-0479">Metal-binding</keyword>
<feature type="domain" description="4'-phosphopantetheinyl transferase" evidence="9">
    <location>
        <begin position="7"/>
        <end position="101"/>
    </location>
</feature>
<comment type="caution">
    <text evidence="10">The sequence shown here is derived from an EMBL/GenBank/DDBJ whole genome shotgun (WGS) entry which is preliminary data.</text>
</comment>
<dbReference type="SUPFAM" id="SSF56214">
    <property type="entry name" value="4'-phosphopantetheinyl transferase"/>
    <property type="match status" value="1"/>
</dbReference>
<dbReference type="HAMAP" id="MF_00101">
    <property type="entry name" value="AcpS"/>
    <property type="match status" value="1"/>
</dbReference>
<evidence type="ECO:0000256" key="3">
    <source>
        <dbReference type="ARBA" id="ARBA00022723"/>
    </source>
</evidence>
<evidence type="ECO:0000256" key="5">
    <source>
        <dbReference type="ARBA" id="ARBA00022842"/>
    </source>
</evidence>
<feature type="binding site" evidence="8">
    <location>
        <position position="62"/>
    </location>
    <ligand>
        <name>Mg(2+)</name>
        <dbReference type="ChEBI" id="CHEBI:18420"/>
    </ligand>
</feature>
<keyword evidence="8" id="KW-0963">Cytoplasm</keyword>
<dbReference type="GO" id="GO:0008897">
    <property type="term" value="F:holo-[acyl-carrier-protein] synthase activity"/>
    <property type="evidence" value="ECO:0007669"/>
    <property type="project" value="UniProtKB-EC"/>
</dbReference>
<organism evidence="10 11">
    <name type="scientific">Paenibacillus shunpengii</name>
    <dbReference type="NCBI Taxonomy" id="2054424"/>
    <lineage>
        <taxon>Bacteria</taxon>
        <taxon>Bacillati</taxon>
        <taxon>Bacillota</taxon>
        <taxon>Bacilli</taxon>
        <taxon>Bacillales</taxon>
        <taxon>Paenibacillaceae</taxon>
        <taxon>Paenibacillus</taxon>
    </lineage>
</organism>
<keyword evidence="1 8" id="KW-0444">Lipid biosynthesis</keyword>
<evidence type="ECO:0000256" key="1">
    <source>
        <dbReference type="ARBA" id="ARBA00022516"/>
    </source>
</evidence>
<dbReference type="Gene3D" id="3.90.470.20">
    <property type="entry name" value="4'-phosphopantetheinyl transferase domain"/>
    <property type="match status" value="1"/>
</dbReference>
<comment type="subcellular location">
    <subcellularLocation>
        <location evidence="8">Cytoplasm</location>
    </subcellularLocation>
</comment>
<dbReference type="InterPro" id="IPR002582">
    <property type="entry name" value="ACPS"/>
</dbReference>
<evidence type="ECO:0000313" key="10">
    <source>
        <dbReference type="EMBL" id="MFD2701998.1"/>
    </source>
</evidence>
<reference evidence="11" key="1">
    <citation type="journal article" date="2019" name="Int. J. Syst. Evol. Microbiol.">
        <title>The Global Catalogue of Microorganisms (GCM) 10K type strain sequencing project: providing services to taxonomists for standard genome sequencing and annotation.</title>
        <authorList>
            <consortium name="The Broad Institute Genomics Platform"/>
            <consortium name="The Broad Institute Genome Sequencing Center for Infectious Disease"/>
            <person name="Wu L."/>
            <person name="Ma J."/>
        </authorList>
    </citation>
    <scope>NUCLEOTIDE SEQUENCE [LARGE SCALE GENOMIC DNA]</scope>
    <source>
        <strain evidence="11">KCTC 33849</strain>
    </source>
</reference>
<name>A0ABW5SRP7_9BACL</name>
<dbReference type="Pfam" id="PF01648">
    <property type="entry name" value="ACPS"/>
    <property type="match status" value="1"/>
</dbReference>
<dbReference type="InterPro" id="IPR037143">
    <property type="entry name" value="4-PPantetheinyl_Trfase_dom_sf"/>
</dbReference>
<gene>
    <name evidence="8 10" type="primary">acpS</name>
    <name evidence="10" type="ORF">ACFSVM_16150</name>
</gene>
<dbReference type="InterPro" id="IPR008278">
    <property type="entry name" value="4-PPantetheinyl_Trfase_dom"/>
</dbReference>
<evidence type="ECO:0000256" key="4">
    <source>
        <dbReference type="ARBA" id="ARBA00022832"/>
    </source>
</evidence>
<dbReference type="EC" id="2.7.8.7" evidence="8"/>
<proteinExistence type="inferred from homology"/>
<evidence type="ECO:0000256" key="2">
    <source>
        <dbReference type="ARBA" id="ARBA00022679"/>
    </source>
</evidence>
<dbReference type="NCBIfam" id="TIGR00516">
    <property type="entry name" value="acpS"/>
    <property type="match status" value="1"/>
</dbReference>
<comment type="function">
    <text evidence="8">Transfers the 4'-phosphopantetheine moiety from coenzyme A to a Ser of acyl-carrier-protein.</text>
</comment>
<comment type="cofactor">
    <cofactor evidence="8">
        <name>Mg(2+)</name>
        <dbReference type="ChEBI" id="CHEBI:18420"/>
    </cofactor>
</comment>
<accession>A0ABW5SRP7</accession>
<keyword evidence="11" id="KW-1185">Reference proteome</keyword>
<sequence>MKSLIYGIGNDVLETDRIARIMEGAHRARFLSRVLTEEERAILSERTQSEVQYVSGRFAAKEAISKAFGCGIGELLGFQDIEILPNKLGKPTAAISEPARKRLGLSGEYSYMVHISISHQPSVAAAFAIVERM</sequence>
<comment type="catalytic activity">
    <reaction evidence="8">
        <text>apo-[ACP] + CoA = holo-[ACP] + adenosine 3',5'-bisphosphate + H(+)</text>
        <dbReference type="Rhea" id="RHEA:12068"/>
        <dbReference type="Rhea" id="RHEA-COMP:9685"/>
        <dbReference type="Rhea" id="RHEA-COMP:9690"/>
        <dbReference type="ChEBI" id="CHEBI:15378"/>
        <dbReference type="ChEBI" id="CHEBI:29999"/>
        <dbReference type="ChEBI" id="CHEBI:57287"/>
        <dbReference type="ChEBI" id="CHEBI:58343"/>
        <dbReference type="ChEBI" id="CHEBI:64479"/>
        <dbReference type="EC" id="2.7.8.7"/>
    </reaction>
</comment>
<evidence type="ECO:0000256" key="7">
    <source>
        <dbReference type="ARBA" id="ARBA00023160"/>
    </source>
</evidence>
<dbReference type="NCBIfam" id="TIGR00556">
    <property type="entry name" value="pantethn_trn"/>
    <property type="match status" value="1"/>
</dbReference>
<evidence type="ECO:0000259" key="9">
    <source>
        <dbReference type="Pfam" id="PF01648"/>
    </source>
</evidence>
<feature type="binding site" evidence="8">
    <location>
        <position position="11"/>
    </location>
    <ligand>
        <name>Mg(2+)</name>
        <dbReference type="ChEBI" id="CHEBI:18420"/>
    </ligand>
</feature>
<dbReference type="InterPro" id="IPR004568">
    <property type="entry name" value="Ppantetheine-prot_Trfase_dom"/>
</dbReference>
<keyword evidence="7 8" id="KW-0275">Fatty acid biosynthesis</keyword>
<evidence type="ECO:0000256" key="8">
    <source>
        <dbReference type="HAMAP-Rule" id="MF_00101"/>
    </source>
</evidence>